<evidence type="ECO:0000256" key="1">
    <source>
        <dbReference type="SAM" id="Coils"/>
    </source>
</evidence>
<comment type="caution">
    <text evidence="2">The sequence shown here is derived from an EMBL/GenBank/DDBJ whole genome shotgun (WGS) entry which is preliminary data.</text>
</comment>
<organism evidence="2 3">
    <name type="scientific">Mucuna pruriens</name>
    <name type="common">Velvet bean</name>
    <name type="synonym">Dolichos pruriens</name>
    <dbReference type="NCBI Taxonomy" id="157652"/>
    <lineage>
        <taxon>Eukaryota</taxon>
        <taxon>Viridiplantae</taxon>
        <taxon>Streptophyta</taxon>
        <taxon>Embryophyta</taxon>
        <taxon>Tracheophyta</taxon>
        <taxon>Spermatophyta</taxon>
        <taxon>Magnoliopsida</taxon>
        <taxon>eudicotyledons</taxon>
        <taxon>Gunneridae</taxon>
        <taxon>Pentapetalae</taxon>
        <taxon>rosids</taxon>
        <taxon>fabids</taxon>
        <taxon>Fabales</taxon>
        <taxon>Fabaceae</taxon>
        <taxon>Papilionoideae</taxon>
        <taxon>50 kb inversion clade</taxon>
        <taxon>NPAAA clade</taxon>
        <taxon>indigoferoid/millettioid clade</taxon>
        <taxon>Phaseoleae</taxon>
        <taxon>Mucuna</taxon>
    </lineage>
</organism>
<feature type="non-terminal residue" evidence="2">
    <location>
        <position position="1"/>
    </location>
</feature>
<dbReference type="STRING" id="157652.A0A371IEL2"/>
<name>A0A371IEL2_MUCPR</name>
<sequence>MLVFSDISILEAKLTLSEENSRMLNEQLERLELQVRTLRKNLVELNEEKESLTAFYHQCLEKISKMENEILRAQEGYCFHINGNTWT</sequence>
<dbReference type="AlphaFoldDB" id="A0A371IEL2"/>
<reference evidence="2" key="1">
    <citation type="submission" date="2018-05" db="EMBL/GenBank/DDBJ databases">
        <title>Draft genome of Mucuna pruriens seed.</title>
        <authorList>
            <person name="Nnadi N.E."/>
            <person name="Vos R."/>
            <person name="Hasami M.H."/>
            <person name="Devisetty U.K."/>
            <person name="Aguiy J.C."/>
        </authorList>
    </citation>
    <scope>NUCLEOTIDE SEQUENCE [LARGE SCALE GENOMIC DNA]</scope>
    <source>
        <strain evidence="2">JCA_2017</strain>
    </source>
</reference>
<gene>
    <name evidence="2" type="primary">NET1B</name>
    <name evidence="2" type="ORF">CR513_01575</name>
</gene>
<evidence type="ECO:0000313" key="2">
    <source>
        <dbReference type="EMBL" id="RDY13501.1"/>
    </source>
</evidence>
<evidence type="ECO:0000313" key="3">
    <source>
        <dbReference type="Proteomes" id="UP000257109"/>
    </source>
</evidence>
<keyword evidence="1" id="KW-0175">Coiled coil</keyword>
<dbReference type="OrthoDB" id="10255522at2759"/>
<keyword evidence="3" id="KW-1185">Reference proteome</keyword>
<dbReference type="EMBL" id="QJKJ01000270">
    <property type="protein sequence ID" value="RDY13501.1"/>
    <property type="molecule type" value="Genomic_DNA"/>
</dbReference>
<dbReference type="Proteomes" id="UP000257109">
    <property type="component" value="Unassembled WGS sequence"/>
</dbReference>
<feature type="coiled-coil region" evidence="1">
    <location>
        <begin position="14"/>
        <end position="55"/>
    </location>
</feature>
<proteinExistence type="predicted"/>
<protein>
    <submittedName>
        <fullName evidence="2">Protein NETWORKED 1B</fullName>
    </submittedName>
</protein>
<accession>A0A371IEL2</accession>